<name>A0A182XPF3_ANOQN</name>
<evidence type="ECO:0000313" key="2">
    <source>
        <dbReference type="Proteomes" id="UP000076407"/>
    </source>
</evidence>
<proteinExistence type="predicted"/>
<dbReference type="Proteomes" id="UP000076407">
    <property type="component" value="Unassembled WGS sequence"/>
</dbReference>
<accession>A0A182XPF3</accession>
<reference evidence="1" key="1">
    <citation type="submission" date="2020-05" db="UniProtKB">
        <authorList>
            <consortium name="EnsemblMetazoa"/>
        </authorList>
    </citation>
    <scope>IDENTIFICATION</scope>
    <source>
        <strain evidence="1">SANGQUA</strain>
    </source>
</reference>
<evidence type="ECO:0000313" key="1">
    <source>
        <dbReference type="EnsemblMetazoa" id="AQUA011755-PA"/>
    </source>
</evidence>
<dbReference type="AlphaFoldDB" id="A0A182XPF3"/>
<organism evidence="1 2">
    <name type="scientific">Anopheles quadriannulatus</name>
    <name type="common">Mosquito</name>
    <dbReference type="NCBI Taxonomy" id="34691"/>
    <lineage>
        <taxon>Eukaryota</taxon>
        <taxon>Metazoa</taxon>
        <taxon>Ecdysozoa</taxon>
        <taxon>Arthropoda</taxon>
        <taxon>Hexapoda</taxon>
        <taxon>Insecta</taxon>
        <taxon>Pterygota</taxon>
        <taxon>Neoptera</taxon>
        <taxon>Endopterygota</taxon>
        <taxon>Diptera</taxon>
        <taxon>Nematocera</taxon>
        <taxon>Culicoidea</taxon>
        <taxon>Culicidae</taxon>
        <taxon>Anophelinae</taxon>
        <taxon>Anopheles</taxon>
    </lineage>
</organism>
<dbReference type="VEuPathDB" id="VectorBase:AQUA011755"/>
<dbReference type="EnsemblMetazoa" id="AQUA011755-RA">
    <property type="protein sequence ID" value="AQUA011755-PA"/>
    <property type="gene ID" value="AQUA011755"/>
</dbReference>
<sequence length="131" mass="14624">MEKSNAGNGSFAESIAIQNNRQLHTLTNMISDVHLKLDEVLVQQQQLLTQPSPNSNDDHSVPVEQETEFVFALIASESALEEFDKSLNLEEQFVKMKEWLIGNIDVGDKGVEKFFVSKFSNAKTGAKKQAL</sequence>
<protein>
    <submittedName>
        <fullName evidence="1">Uncharacterized protein</fullName>
    </submittedName>
</protein>
<keyword evidence="2" id="KW-1185">Reference proteome</keyword>